<name>E3T4D8_CROVB</name>
<feature type="domain" description="Bacteriophage T5 Orf172 DNA-binding" evidence="6">
    <location>
        <begin position="4"/>
        <end position="100"/>
    </location>
</feature>
<dbReference type="InterPro" id="IPR018306">
    <property type="entry name" value="Phage_T5_Orf172_DNA-bd"/>
</dbReference>
<sequence>MNDYIYILDYKMKKLNQSIKIGSTKHPYLRLQTYQTGMFYNLKYTKLYHIIDAKVTCYEIDNIFQQTFINLNWKYLYHEGGQEWYKYPDVNHKVLEQFFNENNIKFKEVNLEDCPKDTNYSDYYKELEKEQKRSWDYEYKDNQNIIVRDYQDIIIKYCFEKIITLNKIYLELATGAGKTFITFELLNRIQPDIIICFSPRTKINSQNISNKCLKQIKNKYYPINFSENKNIKELYLQHNKIIISCCIQSQAILYGLIKNLGFKNIFVWFDEAHWGIEETWLDSESESINFWLEDKDSINYRFFTSASPNQDIVKLNKSIFGELYQPIKIKELINQKWLCPIIPYIFENQEKDKVNLINYILNNFKKLNKNYGLCFHSKNSNAFSLFNYHYKLYKTNFTDIKPFLVIGNNNIKVNEKIKNIKLDYEFMNLDLYKKTKKSIIYTVKKLDMGWDFKDLDYITFSDPKLSAKDIIQSIGRGTRPDKLDIDGKNLNKKLIIMLPVFVNDTNDNDFSQIINVLRYLIYDIGLDIKQAIIDKNNQKDVCTKDNQINYIGSEDKASQILDLLGFKMTLKELYKIMINNKIFSENDYNKFRDNNKHLKLLENVYNYEGFKWKRIVDQNNVLYYGTYKECKDAINKILKNIEDKFKDNIKKYEEILNEFEDNGWIEYAKYDKFIPPYNKLKEYYY</sequence>
<dbReference type="RefSeq" id="YP_003969650.1">
    <property type="nucleotide sequence ID" value="NC_014637.1"/>
</dbReference>
<dbReference type="PANTHER" id="PTHR47396">
    <property type="entry name" value="TYPE I RESTRICTION ENZYME ECOKI R PROTEIN"/>
    <property type="match status" value="1"/>
</dbReference>
<protein>
    <submittedName>
        <fullName evidence="7">Putative superfamily II helicase</fullName>
    </submittedName>
</protein>
<dbReference type="InterPro" id="IPR006935">
    <property type="entry name" value="Helicase/UvrB_N"/>
</dbReference>
<keyword evidence="8" id="KW-1185">Reference proteome</keyword>
<evidence type="ECO:0000259" key="6">
    <source>
        <dbReference type="Pfam" id="PF10544"/>
    </source>
</evidence>
<gene>
    <name evidence="7" type="ORF">crov018</name>
</gene>
<organism evidence="7 8">
    <name type="scientific">Cafeteria roenbergensis virus (strain BV-PW1)</name>
    <name type="common">CroV</name>
    <dbReference type="NCBI Taxonomy" id="693272"/>
    <lineage>
        <taxon>Viruses</taxon>
        <taxon>Varidnaviria</taxon>
        <taxon>Bamfordvirae</taxon>
        <taxon>Nucleocytoviricota</taxon>
        <taxon>Megaviricetes</taxon>
        <taxon>Imitervirales</taxon>
        <taxon>Mimiviridae</taxon>
        <taxon>Aliimimivirinae</taxon>
        <taxon>Rheavirus</taxon>
        <taxon>Rheavirus sinusmexicani</taxon>
    </lineage>
</organism>
<dbReference type="Proteomes" id="UP000029781">
    <property type="component" value="Segment"/>
</dbReference>
<organismHost>
    <name type="scientific">Cafeteria roenbergensis</name>
    <name type="common">Marine flagellate</name>
    <dbReference type="NCBI Taxonomy" id="33653"/>
</organismHost>
<keyword evidence="1" id="KW-0547">Nucleotide-binding</keyword>
<dbReference type="Pfam" id="PF10544">
    <property type="entry name" value="T5orf172"/>
    <property type="match status" value="1"/>
</dbReference>
<dbReference type="SUPFAM" id="SSF52540">
    <property type="entry name" value="P-loop containing nucleoside triphosphate hydrolases"/>
    <property type="match status" value="1"/>
</dbReference>
<dbReference type="KEGG" id="vg:9887420"/>
<dbReference type="CDD" id="cd18785">
    <property type="entry name" value="SF2_C"/>
    <property type="match status" value="1"/>
</dbReference>
<dbReference type="EMBL" id="GU244497">
    <property type="protein sequence ID" value="ADO67051.1"/>
    <property type="molecule type" value="Genomic_DNA"/>
</dbReference>
<keyword evidence="2" id="KW-0378">Hydrolase</keyword>
<dbReference type="Pfam" id="PF04851">
    <property type="entry name" value="ResIII"/>
    <property type="match status" value="1"/>
</dbReference>
<keyword evidence="4" id="KW-0067">ATP-binding</keyword>
<dbReference type="PANTHER" id="PTHR47396:SF1">
    <property type="entry name" value="ATP-DEPENDENT HELICASE IRC3-RELATED"/>
    <property type="match status" value="1"/>
</dbReference>
<evidence type="ECO:0000256" key="4">
    <source>
        <dbReference type="ARBA" id="ARBA00022840"/>
    </source>
</evidence>
<feature type="domain" description="Helicase/UvrB N-terminal" evidence="5">
    <location>
        <begin position="146"/>
        <end position="280"/>
    </location>
</feature>
<evidence type="ECO:0000256" key="1">
    <source>
        <dbReference type="ARBA" id="ARBA00022741"/>
    </source>
</evidence>
<evidence type="ECO:0000256" key="2">
    <source>
        <dbReference type="ARBA" id="ARBA00022801"/>
    </source>
</evidence>
<dbReference type="GO" id="GO:0004386">
    <property type="term" value="F:helicase activity"/>
    <property type="evidence" value="ECO:0007669"/>
    <property type="project" value="UniProtKB-KW"/>
</dbReference>
<dbReference type="InterPro" id="IPR050742">
    <property type="entry name" value="Helicase_Restrict-Modif_Enz"/>
</dbReference>
<evidence type="ECO:0000259" key="5">
    <source>
        <dbReference type="Pfam" id="PF04851"/>
    </source>
</evidence>
<dbReference type="GeneID" id="9887420"/>
<evidence type="ECO:0000313" key="7">
    <source>
        <dbReference type="EMBL" id="ADO67051.1"/>
    </source>
</evidence>
<dbReference type="GO" id="GO:0003677">
    <property type="term" value="F:DNA binding"/>
    <property type="evidence" value="ECO:0007669"/>
    <property type="project" value="InterPro"/>
</dbReference>
<keyword evidence="3 7" id="KW-0347">Helicase</keyword>
<reference evidence="7 8" key="1">
    <citation type="journal article" date="2010" name="Proc. Natl. Acad. Sci. U.S.A.">
        <title>Giant virus with a remarkable complement of genes infects marine zooplankton.</title>
        <authorList>
            <person name="Fischer M.G."/>
            <person name="Allen M.J."/>
            <person name="Wilson W.H."/>
            <person name="Suttle C.A."/>
        </authorList>
    </citation>
    <scope>NUCLEOTIDE SEQUENCE [LARGE SCALE GENOMIC DNA]</scope>
    <source>
        <strain evidence="7 8">BV-PW1</strain>
    </source>
</reference>
<evidence type="ECO:0000256" key="3">
    <source>
        <dbReference type="ARBA" id="ARBA00022806"/>
    </source>
</evidence>
<dbReference type="GO" id="GO:0005524">
    <property type="term" value="F:ATP binding"/>
    <property type="evidence" value="ECO:0007669"/>
    <property type="project" value="UniProtKB-KW"/>
</dbReference>
<accession>E3T4D8</accession>
<dbReference type="InterPro" id="IPR027417">
    <property type="entry name" value="P-loop_NTPase"/>
</dbReference>
<evidence type="ECO:0000313" key="8">
    <source>
        <dbReference type="Proteomes" id="UP000029781"/>
    </source>
</evidence>
<dbReference type="GO" id="GO:0016787">
    <property type="term" value="F:hydrolase activity"/>
    <property type="evidence" value="ECO:0007669"/>
    <property type="project" value="UniProtKB-KW"/>
</dbReference>
<proteinExistence type="predicted"/>
<dbReference type="Gene3D" id="3.40.50.300">
    <property type="entry name" value="P-loop containing nucleotide triphosphate hydrolases"/>
    <property type="match status" value="2"/>
</dbReference>